<dbReference type="RefSeq" id="WP_075999010.1">
    <property type="nucleotide sequence ID" value="NZ_PKUS01000022.1"/>
</dbReference>
<dbReference type="HAMAP" id="MF_01428">
    <property type="entry name" value="Glu_Q_tRNA_synth"/>
    <property type="match status" value="1"/>
</dbReference>
<dbReference type="EC" id="6.1.1.-" evidence="7"/>
<comment type="caution">
    <text evidence="7">Lacks conserved residue(s) required for the propagation of feature annotation.</text>
</comment>
<dbReference type="FunFam" id="3.40.50.620:FF:000093">
    <property type="entry name" value="Glutamyl-Q tRNA(Asp) synthetase"/>
    <property type="match status" value="1"/>
</dbReference>
<evidence type="ECO:0000256" key="7">
    <source>
        <dbReference type="HAMAP-Rule" id="MF_01428"/>
    </source>
</evidence>
<sequence>MDVDAAYRGRFAPSPTGALHLGSLIAALAGYLDARANRGQWLLRMEDLDPPREEPGAADRILSSLLEHGLHWDEAVLWQSSRAQAYQQALDKLAAQRRLFRCDCTRAMLGPGGACAGRCLPRQDDITEPCALRVQVPADCRITFIDGIQGKQSEALGQSLPDFVLRRKDGLYAYQLAVVVDDAFQQVNHIWRGSDLLDSTCRQLYLQQLLELERPRYSHHPVIANAQGQKLSKQNHAPALRKCDAPENLRQALAFLQQPPPPGKLTDCSQILGHAAENWSATAIPRQMSIIATQP</sequence>
<evidence type="ECO:0000259" key="9">
    <source>
        <dbReference type="Pfam" id="PF00749"/>
    </source>
</evidence>
<feature type="binding site" evidence="7">
    <location>
        <begin position="10"/>
        <end position="14"/>
    </location>
    <ligand>
        <name>L-glutamate</name>
        <dbReference type="ChEBI" id="CHEBI:29985"/>
    </ligand>
</feature>
<dbReference type="EMBL" id="PKUS01000022">
    <property type="protein sequence ID" value="PLW67918.1"/>
    <property type="molecule type" value="Genomic_DNA"/>
</dbReference>
<keyword evidence="4" id="KW-0862">Zinc</keyword>
<evidence type="ECO:0000256" key="2">
    <source>
        <dbReference type="ARBA" id="ARBA00022723"/>
    </source>
</evidence>
<organism evidence="10 11">
    <name type="scientific">Pseudohalioglobus lutimaris</name>
    <dbReference type="NCBI Taxonomy" id="1737061"/>
    <lineage>
        <taxon>Bacteria</taxon>
        <taxon>Pseudomonadati</taxon>
        <taxon>Pseudomonadota</taxon>
        <taxon>Gammaproteobacteria</taxon>
        <taxon>Cellvibrionales</taxon>
        <taxon>Halieaceae</taxon>
        <taxon>Pseudohalioglobus</taxon>
    </lineage>
</organism>
<feature type="binding site" evidence="7">
    <location>
        <position position="192"/>
    </location>
    <ligand>
        <name>L-glutamate</name>
        <dbReference type="ChEBI" id="CHEBI:29985"/>
    </ligand>
</feature>
<dbReference type="OrthoDB" id="9807503at2"/>
<feature type="binding site" evidence="7">
    <location>
        <position position="174"/>
    </location>
    <ligand>
        <name>L-glutamate</name>
        <dbReference type="ChEBI" id="CHEBI:29985"/>
    </ligand>
</feature>
<keyword evidence="8" id="KW-0648">Protein biosynthesis</keyword>
<dbReference type="SUPFAM" id="SSF52374">
    <property type="entry name" value="Nucleotidylyl transferase"/>
    <property type="match status" value="1"/>
</dbReference>
<evidence type="ECO:0000256" key="8">
    <source>
        <dbReference type="RuleBase" id="RU363037"/>
    </source>
</evidence>
<accession>A0A2N5X0B9</accession>
<comment type="function">
    <text evidence="7">Catalyzes the tRNA-independent activation of glutamate in presence of ATP and the subsequent transfer of glutamate onto a tRNA(Asp). Glutamate is transferred on the 2-amino-5-(4,5-dihydroxy-2-cyclopenten-1-yl) moiety of the queuosine in the wobble position of the QUC anticodon.</text>
</comment>
<evidence type="ECO:0000256" key="1">
    <source>
        <dbReference type="ARBA" id="ARBA00022598"/>
    </source>
</evidence>
<evidence type="ECO:0000313" key="10">
    <source>
        <dbReference type="EMBL" id="PLW67918.1"/>
    </source>
</evidence>
<dbReference type="GO" id="GO:0005829">
    <property type="term" value="C:cytosol"/>
    <property type="evidence" value="ECO:0007669"/>
    <property type="project" value="TreeGrafter"/>
</dbReference>
<name>A0A2N5X0B9_9GAMM</name>
<dbReference type="NCBIfam" id="NF004314">
    <property type="entry name" value="PRK05710.1-3"/>
    <property type="match status" value="1"/>
</dbReference>
<dbReference type="AlphaFoldDB" id="A0A2N5X0B9"/>
<evidence type="ECO:0000313" key="11">
    <source>
        <dbReference type="Proteomes" id="UP000235005"/>
    </source>
</evidence>
<dbReference type="GO" id="GO:0006400">
    <property type="term" value="P:tRNA modification"/>
    <property type="evidence" value="ECO:0007669"/>
    <property type="project" value="InterPro"/>
</dbReference>
<dbReference type="Pfam" id="PF00749">
    <property type="entry name" value="tRNA-synt_1c"/>
    <property type="match status" value="2"/>
</dbReference>
<dbReference type="InterPro" id="IPR020058">
    <property type="entry name" value="Glu/Gln-tRNA-synth_Ib_cat-dom"/>
</dbReference>
<dbReference type="PRINTS" id="PR00987">
    <property type="entry name" value="TRNASYNTHGLU"/>
</dbReference>
<dbReference type="PANTHER" id="PTHR43311:SF1">
    <property type="entry name" value="GLUTAMYL-Q TRNA(ASP) SYNTHETASE"/>
    <property type="match status" value="1"/>
</dbReference>
<dbReference type="GO" id="GO:0006424">
    <property type="term" value="P:glutamyl-tRNA aminoacylation"/>
    <property type="evidence" value="ECO:0007669"/>
    <property type="project" value="InterPro"/>
</dbReference>
<evidence type="ECO:0000256" key="6">
    <source>
        <dbReference type="ARBA" id="ARBA00023146"/>
    </source>
</evidence>
<keyword evidence="11" id="KW-1185">Reference proteome</keyword>
<feature type="short sequence motif" description="'HIGH' region" evidence="7">
    <location>
        <begin position="13"/>
        <end position="23"/>
    </location>
</feature>
<keyword evidence="5 7" id="KW-0067">ATP-binding</keyword>
<dbReference type="InterPro" id="IPR014729">
    <property type="entry name" value="Rossmann-like_a/b/a_fold"/>
</dbReference>
<gene>
    <name evidence="7" type="primary">gluQ</name>
    <name evidence="10" type="ORF">C0039_14875</name>
</gene>
<feature type="binding site" evidence="7">
    <location>
        <position position="46"/>
    </location>
    <ligand>
        <name>L-glutamate</name>
        <dbReference type="ChEBI" id="CHEBI:29985"/>
    </ligand>
</feature>
<dbReference type="GO" id="GO:0004818">
    <property type="term" value="F:glutamate-tRNA ligase activity"/>
    <property type="evidence" value="ECO:0007669"/>
    <property type="project" value="TreeGrafter"/>
</dbReference>
<comment type="similarity">
    <text evidence="7">Belongs to the class-I aminoacyl-tRNA synthetase family. GluQ subfamily.</text>
</comment>
<keyword evidence="3 7" id="KW-0547">Nucleotide-binding</keyword>
<evidence type="ECO:0000256" key="5">
    <source>
        <dbReference type="ARBA" id="ARBA00022840"/>
    </source>
</evidence>
<comment type="caution">
    <text evidence="10">The sequence shown here is derived from an EMBL/GenBank/DDBJ whole genome shotgun (WGS) entry which is preliminary data.</text>
</comment>
<dbReference type="GO" id="GO:0008270">
    <property type="term" value="F:zinc ion binding"/>
    <property type="evidence" value="ECO:0007669"/>
    <property type="project" value="InterPro"/>
</dbReference>
<dbReference type="GO" id="GO:0005524">
    <property type="term" value="F:ATP binding"/>
    <property type="evidence" value="ECO:0007669"/>
    <property type="project" value="UniProtKB-KW"/>
</dbReference>
<dbReference type="InterPro" id="IPR022380">
    <property type="entry name" value="Glu-Q_tRNA(Asp)_Synthase"/>
</dbReference>
<dbReference type="InterPro" id="IPR000924">
    <property type="entry name" value="Glu/Gln-tRNA-synth"/>
</dbReference>
<feature type="domain" description="Glutamyl/glutaminyl-tRNA synthetase class Ib catalytic" evidence="9">
    <location>
        <begin position="127"/>
        <end position="239"/>
    </location>
</feature>
<evidence type="ECO:0000256" key="4">
    <source>
        <dbReference type="ARBA" id="ARBA00022833"/>
    </source>
</evidence>
<dbReference type="Gene3D" id="3.40.50.620">
    <property type="entry name" value="HUPs"/>
    <property type="match status" value="1"/>
</dbReference>
<dbReference type="PANTHER" id="PTHR43311">
    <property type="entry name" value="GLUTAMATE--TRNA LIGASE"/>
    <property type="match status" value="1"/>
</dbReference>
<dbReference type="NCBIfam" id="TIGR03838">
    <property type="entry name" value="queuosine_YadB"/>
    <property type="match status" value="1"/>
</dbReference>
<feature type="binding site" evidence="7">
    <location>
        <position position="233"/>
    </location>
    <ligand>
        <name>ATP</name>
        <dbReference type="ChEBI" id="CHEBI:30616"/>
    </ligand>
</feature>
<reference evidence="10 11" key="1">
    <citation type="submission" date="2018-01" db="EMBL/GenBank/DDBJ databases">
        <title>The draft genome sequence of Halioglobus lutimaris HF004.</title>
        <authorList>
            <person name="Du Z.-J."/>
            <person name="Shi M.-J."/>
        </authorList>
    </citation>
    <scope>NUCLEOTIDE SEQUENCE [LARGE SCALE GENOMIC DNA]</scope>
    <source>
        <strain evidence="10 11">HF004</strain>
    </source>
</reference>
<keyword evidence="6 7" id="KW-0030">Aminoacyl-tRNA synthetase</keyword>
<keyword evidence="2" id="KW-0479">Metal-binding</keyword>
<dbReference type="Proteomes" id="UP000235005">
    <property type="component" value="Unassembled WGS sequence"/>
</dbReference>
<feature type="short sequence motif" description="'KMSKS' region" evidence="7">
    <location>
        <begin position="230"/>
        <end position="234"/>
    </location>
</feature>
<keyword evidence="1 7" id="KW-0436">Ligase</keyword>
<protein>
    <recommendedName>
        <fullName evidence="7">Glutamyl-Q tRNA(Asp) synthetase</fullName>
        <shortName evidence="7">Glu-Q-RSs</shortName>
        <ecNumber evidence="7">6.1.1.-</ecNumber>
    </recommendedName>
</protein>
<feature type="domain" description="Glutamyl/glutaminyl-tRNA synthetase class Ib catalytic" evidence="9">
    <location>
        <begin position="8"/>
        <end position="106"/>
    </location>
</feature>
<dbReference type="InterPro" id="IPR049940">
    <property type="entry name" value="GluQ/Sye"/>
</dbReference>
<proteinExistence type="inferred from homology"/>
<evidence type="ECO:0000256" key="3">
    <source>
        <dbReference type="ARBA" id="ARBA00022741"/>
    </source>
</evidence>